<dbReference type="GO" id="GO:0006032">
    <property type="term" value="P:chitin catabolic process"/>
    <property type="evidence" value="ECO:0007669"/>
    <property type="project" value="TreeGrafter"/>
</dbReference>
<dbReference type="GO" id="GO:0005576">
    <property type="term" value="C:extracellular region"/>
    <property type="evidence" value="ECO:0007669"/>
    <property type="project" value="TreeGrafter"/>
</dbReference>
<proteinExistence type="predicted"/>
<evidence type="ECO:0000256" key="3">
    <source>
        <dbReference type="SAM" id="SignalP"/>
    </source>
</evidence>
<comment type="catalytic activity">
    <reaction evidence="1">
        <text>Random endo-hydrolysis of N-acetyl-beta-D-glucosaminide (1-&gt;4)-beta-linkages in chitin and chitodextrins.</text>
        <dbReference type="EC" id="3.2.1.14"/>
    </reaction>
</comment>
<dbReference type="InterPro" id="IPR011583">
    <property type="entry name" value="Chitinase_II/V-like_cat"/>
</dbReference>
<feature type="chain" id="PRO_5026676329" description="chitinase" evidence="3">
    <location>
        <begin position="21"/>
        <end position="408"/>
    </location>
</feature>
<dbReference type="PANTHER" id="PTHR11177">
    <property type="entry name" value="CHITINASE"/>
    <property type="match status" value="1"/>
</dbReference>
<keyword evidence="3" id="KW-0732">Signal</keyword>
<evidence type="ECO:0000313" key="6">
    <source>
        <dbReference type="Proteomes" id="UP000478571"/>
    </source>
</evidence>
<comment type="caution">
    <text evidence="5">The sequence shown here is derived from an EMBL/GenBank/DDBJ whole genome shotgun (WGS) entry which is preliminary data.</text>
</comment>
<dbReference type="InterPro" id="IPR050314">
    <property type="entry name" value="Glycosyl_Hydrlase_18"/>
</dbReference>
<gene>
    <name evidence="5" type="ORF">GTG28_06140</name>
</gene>
<dbReference type="PROSITE" id="PS51910">
    <property type="entry name" value="GH18_2"/>
    <property type="match status" value="1"/>
</dbReference>
<dbReference type="EMBL" id="WWEU01000002">
    <property type="protein sequence ID" value="MYM58797.1"/>
    <property type="molecule type" value="Genomic_DNA"/>
</dbReference>
<dbReference type="AlphaFoldDB" id="A0A6L8LRZ1"/>
<organism evidence="5 6">
    <name type="scientific">Vibrio tetraodonis subsp. pristinus</name>
    <dbReference type="NCBI Taxonomy" id="2695891"/>
    <lineage>
        <taxon>Bacteria</taxon>
        <taxon>Pseudomonadati</taxon>
        <taxon>Pseudomonadota</taxon>
        <taxon>Gammaproteobacteria</taxon>
        <taxon>Vibrionales</taxon>
        <taxon>Vibrionaceae</taxon>
        <taxon>Vibrio</taxon>
    </lineage>
</organism>
<dbReference type="Proteomes" id="UP000478571">
    <property type="component" value="Unassembled WGS sequence"/>
</dbReference>
<sequence length="408" mass="45118">MNKLKAVLFVPTVLALSANAATENIKGNVIGYVPSYRIETVKNMDISMYTHVHLFSITPLADGALGWPDGKTKMQMAQYFEDLKQKANPNTKMMLTFGGTSEKGSQYFPVMAANPETRREFVHNAIELALEWEADGIDIDWEWGEPNTNDSYKQAYTDLMAELNTAADNHNLLVSNAISPSAYMGGNTPIDALSDSDYLVVMTYSYSGGWSQTAKHHSSLVDGAQGLDYWLERGIPAKQLNLGVAFFASKFSGTTTPNSEFSGYQAVTYASIEPSLSQGYTVVENNWEGTYAYSNAENNIIFYDSPMNIDAKVDYADANGFGGIAVWEIGQDSANQTLSSTIAEANIEPPLQPHLNQCQGFEEFESGQYRPDMDVVYQNDLYHSERWTDAGKTPADKYSGWVFISNCD</sequence>
<dbReference type="InterPro" id="IPR017853">
    <property type="entry name" value="GH"/>
</dbReference>
<dbReference type="InterPro" id="IPR001223">
    <property type="entry name" value="Glyco_hydro18_cat"/>
</dbReference>
<dbReference type="GO" id="GO:0008843">
    <property type="term" value="F:endochitinase activity"/>
    <property type="evidence" value="ECO:0007669"/>
    <property type="project" value="UniProtKB-EC"/>
</dbReference>
<feature type="domain" description="GH18" evidence="4">
    <location>
        <begin position="27"/>
        <end position="349"/>
    </location>
</feature>
<dbReference type="SMART" id="SM00636">
    <property type="entry name" value="Glyco_18"/>
    <property type="match status" value="1"/>
</dbReference>
<evidence type="ECO:0000256" key="2">
    <source>
        <dbReference type="ARBA" id="ARBA00012729"/>
    </source>
</evidence>
<dbReference type="Gene3D" id="3.20.20.80">
    <property type="entry name" value="Glycosidases"/>
    <property type="match status" value="1"/>
</dbReference>
<dbReference type="PANTHER" id="PTHR11177:SF317">
    <property type="entry name" value="CHITINASE 12-RELATED"/>
    <property type="match status" value="1"/>
</dbReference>
<evidence type="ECO:0000256" key="1">
    <source>
        <dbReference type="ARBA" id="ARBA00000822"/>
    </source>
</evidence>
<keyword evidence="6" id="KW-1185">Reference proteome</keyword>
<accession>A0A6L8LRZ1</accession>
<feature type="signal peptide" evidence="3">
    <location>
        <begin position="1"/>
        <end position="20"/>
    </location>
</feature>
<evidence type="ECO:0000313" key="5">
    <source>
        <dbReference type="EMBL" id="MYM58797.1"/>
    </source>
</evidence>
<dbReference type="EC" id="3.2.1.14" evidence="2"/>
<dbReference type="GO" id="GO:0008061">
    <property type="term" value="F:chitin binding"/>
    <property type="evidence" value="ECO:0007669"/>
    <property type="project" value="InterPro"/>
</dbReference>
<dbReference type="GO" id="GO:0005975">
    <property type="term" value="P:carbohydrate metabolic process"/>
    <property type="evidence" value="ECO:0007669"/>
    <property type="project" value="InterPro"/>
</dbReference>
<dbReference type="SUPFAM" id="SSF51445">
    <property type="entry name" value="(Trans)glycosidases"/>
    <property type="match status" value="1"/>
</dbReference>
<name>A0A6L8LRZ1_9VIBR</name>
<dbReference type="RefSeq" id="WP_160928021.1">
    <property type="nucleotide sequence ID" value="NZ_WWEU01000002.1"/>
</dbReference>
<dbReference type="Pfam" id="PF00704">
    <property type="entry name" value="Glyco_hydro_18"/>
    <property type="match status" value="1"/>
</dbReference>
<reference evidence="5 6" key="1">
    <citation type="submission" date="2020-01" db="EMBL/GenBank/DDBJ databases">
        <title>Draft Genome Sequence of Vibrio sp. strain OCN044, Isolated from a Healthy Coral at Palmyra Atoll.</title>
        <authorList>
            <person name="Videau P."/>
            <person name="Loughran R."/>
            <person name="Esquivel A."/>
            <person name="Deadmond M."/>
            <person name="Paddock B.E."/>
            <person name="Saw J.H."/>
            <person name="Ushijima B."/>
        </authorList>
    </citation>
    <scope>NUCLEOTIDE SEQUENCE [LARGE SCALE GENOMIC DNA]</scope>
    <source>
        <strain evidence="5 6">OCN044</strain>
    </source>
</reference>
<protein>
    <recommendedName>
        <fullName evidence="2">chitinase</fullName>
        <ecNumber evidence="2">3.2.1.14</ecNumber>
    </recommendedName>
</protein>
<evidence type="ECO:0000259" key="4">
    <source>
        <dbReference type="PROSITE" id="PS51910"/>
    </source>
</evidence>